<evidence type="ECO:0000313" key="2">
    <source>
        <dbReference type="EMBL" id="OGN20135.1"/>
    </source>
</evidence>
<sequence>MSWLKQNWMWLGLGVLFLVVIIFTNRWGNNSSNIALIGDTTLATVSPSPTDEVIDTSIFTPIMPVEVGTRWTYEGKRIYYDPTLEKTKEVTVQKTVEITSIKMEGNNLRVFTLVSYKNEPELKDNQGSFLVSALGYFFGETNVAYFPLAKGQRLTSDYTNFTYRTDGYYDYWVTAVNVKNILGKKHTCYDISYHGLPDESLDVFCEGVGYVEDSYKHHGTPDEWDYKLIRIENPSLGLLLAQKTQGGYIDVPWEYSKKPVYLSLVFGGRRTVGRYEFKVQIIEKGIEDGTQYIKVRYTNKFEPFTESEENNDFSVKDNEKEKYSLYHMGEAKFEFGSKLNKFITTDNIPIYSDWWE</sequence>
<organism evidence="2 3">
    <name type="scientific">Candidatus Yanofskybacteria bacterium RIFCSPHIGHO2_12_FULL_45_19b</name>
    <dbReference type="NCBI Taxonomy" id="1802689"/>
    <lineage>
        <taxon>Bacteria</taxon>
        <taxon>Candidatus Yanofskyibacteriota</taxon>
    </lineage>
</organism>
<dbReference type="Proteomes" id="UP000177478">
    <property type="component" value="Unassembled WGS sequence"/>
</dbReference>
<reference evidence="2 3" key="1">
    <citation type="journal article" date="2016" name="Nat. Commun.">
        <title>Thousands of microbial genomes shed light on interconnected biogeochemical processes in an aquifer system.</title>
        <authorList>
            <person name="Anantharaman K."/>
            <person name="Brown C.T."/>
            <person name="Hug L.A."/>
            <person name="Sharon I."/>
            <person name="Castelle C.J."/>
            <person name="Probst A.J."/>
            <person name="Thomas B.C."/>
            <person name="Singh A."/>
            <person name="Wilkins M.J."/>
            <person name="Karaoz U."/>
            <person name="Brodie E.L."/>
            <person name="Williams K.H."/>
            <person name="Hubbard S.S."/>
            <person name="Banfield J.F."/>
        </authorList>
    </citation>
    <scope>NUCLEOTIDE SEQUENCE [LARGE SCALE GENOMIC DNA]</scope>
</reference>
<dbReference type="STRING" id="1802689.A3F25_01280"/>
<keyword evidence="1" id="KW-1133">Transmembrane helix</keyword>
<keyword evidence="1" id="KW-0812">Transmembrane</keyword>
<accession>A0A1F8G469</accession>
<keyword evidence="1" id="KW-0472">Membrane</keyword>
<dbReference type="EMBL" id="MGKD01000008">
    <property type="protein sequence ID" value="OGN20135.1"/>
    <property type="molecule type" value="Genomic_DNA"/>
</dbReference>
<feature type="transmembrane region" description="Helical" evidence="1">
    <location>
        <begin position="7"/>
        <end position="27"/>
    </location>
</feature>
<protein>
    <submittedName>
        <fullName evidence="2">Uncharacterized protein</fullName>
    </submittedName>
</protein>
<name>A0A1F8G469_9BACT</name>
<dbReference type="AlphaFoldDB" id="A0A1F8G469"/>
<proteinExistence type="predicted"/>
<evidence type="ECO:0000256" key="1">
    <source>
        <dbReference type="SAM" id="Phobius"/>
    </source>
</evidence>
<evidence type="ECO:0000313" key="3">
    <source>
        <dbReference type="Proteomes" id="UP000177478"/>
    </source>
</evidence>
<gene>
    <name evidence="2" type="ORF">A3F25_01280</name>
</gene>
<comment type="caution">
    <text evidence="2">The sequence shown here is derived from an EMBL/GenBank/DDBJ whole genome shotgun (WGS) entry which is preliminary data.</text>
</comment>